<accession>A0A6G8PT41</accession>
<dbReference type="Proteomes" id="UP000502706">
    <property type="component" value="Chromosome"/>
</dbReference>
<protein>
    <submittedName>
        <fullName evidence="2">Uncharacterized protein</fullName>
    </submittedName>
</protein>
<feature type="compositionally biased region" description="Gly residues" evidence="1">
    <location>
        <begin position="38"/>
        <end position="48"/>
    </location>
</feature>
<reference evidence="2 3" key="1">
    <citation type="submission" date="2019-10" db="EMBL/GenBank/DDBJ databases">
        <title>Rubrobacter sp nov SCSIO 52915 isolated from a deep-sea sediment in the South China Sea.</title>
        <authorList>
            <person name="Chen R.W."/>
        </authorList>
    </citation>
    <scope>NUCLEOTIDE SEQUENCE [LARGE SCALE GENOMIC DNA]</scope>
    <source>
        <strain evidence="2 3">SCSIO 52915</strain>
    </source>
</reference>
<proteinExistence type="predicted"/>
<name>A0A6G8PT41_9ACTN</name>
<evidence type="ECO:0000256" key="1">
    <source>
        <dbReference type="SAM" id="MobiDB-lite"/>
    </source>
</evidence>
<evidence type="ECO:0000313" key="2">
    <source>
        <dbReference type="EMBL" id="QIN77514.1"/>
    </source>
</evidence>
<feature type="compositionally biased region" description="Basic and acidic residues" evidence="1">
    <location>
        <begin position="14"/>
        <end position="23"/>
    </location>
</feature>
<organism evidence="2 3">
    <name type="scientific">Rubrobacter marinus</name>
    <dbReference type="NCBI Taxonomy" id="2653852"/>
    <lineage>
        <taxon>Bacteria</taxon>
        <taxon>Bacillati</taxon>
        <taxon>Actinomycetota</taxon>
        <taxon>Rubrobacteria</taxon>
        <taxon>Rubrobacterales</taxon>
        <taxon>Rubrobacteraceae</taxon>
        <taxon>Rubrobacter</taxon>
    </lineage>
</organism>
<evidence type="ECO:0000313" key="3">
    <source>
        <dbReference type="Proteomes" id="UP000502706"/>
    </source>
</evidence>
<dbReference type="RefSeq" id="WP_166395196.1">
    <property type="nucleotide sequence ID" value="NZ_CP045121.1"/>
</dbReference>
<feature type="region of interest" description="Disordered" evidence="1">
    <location>
        <begin position="1"/>
        <end position="59"/>
    </location>
</feature>
<sequence>MPDGGGDVGSTGHLDYRALHRGDEDDGDEEQGQEHGQEGQGNRGGVEDGPGDSAIERGALLWGAHPYRLQHTIQQPRACTGSGLASSALGGGEPSASAEPLAVEVGWTVVDVVAVTVAVRARASSMTATVTSAMSIRGT</sequence>
<keyword evidence="3" id="KW-1185">Reference proteome</keyword>
<dbReference type="AlphaFoldDB" id="A0A6G8PT41"/>
<dbReference type="KEGG" id="rmar:GBA65_02230"/>
<gene>
    <name evidence="2" type="ORF">GBA65_02230</name>
</gene>
<dbReference type="EMBL" id="CP045121">
    <property type="protein sequence ID" value="QIN77514.1"/>
    <property type="molecule type" value="Genomic_DNA"/>
</dbReference>